<dbReference type="InterPro" id="IPR051912">
    <property type="entry name" value="Alkylbase_DNA_Glycosylase/TA"/>
</dbReference>
<dbReference type="GO" id="GO:0005737">
    <property type="term" value="C:cytoplasm"/>
    <property type="evidence" value="ECO:0007669"/>
    <property type="project" value="TreeGrafter"/>
</dbReference>
<dbReference type="PANTHER" id="PTHR43003:SF5">
    <property type="entry name" value="DNA-3-METHYLADENINE GLYCOSYLASE"/>
    <property type="match status" value="1"/>
</dbReference>
<dbReference type="CDD" id="cd00056">
    <property type="entry name" value="ENDO3c"/>
    <property type="match status" value="1"/>
</dbReference>
<evidence type="ECO:0000256" key="4">
    <source>
        <dbReference type="ARBA" id="ARBA00023204"/>
    </source>
</evidence>
<evidence type="ECO:0000313" key="6">
    <source>
        <dbReference type="EMBL" id="KAA5612310.1"/>
    </source>
</evidence>
<accession>A0A5M6IVH1</accession>
<dbReference type="GO" id="GO:0006285">
    <property type="term" value="P:base-excision repair, AP site formation"/>
    <property type="evidence" value="ECO:0007669"/>
    <property type="project" value="TreeGrafter"/>
</dbReference>
<dbReference type="Proteomes" id="UP000325255">
    <property type="component" value="Unassembled WGS sequence"/>
</dbReference>
<keyword evidence="4" id="KW-0234">DNA repair</keyword>
<comment type="catalytic activity">
    <reaction evidence="1">
        <text>Hydrolysis of alkylated DNA, releasing 3-methyladenine, 3-methylguanine, 7-methylguanine and 7-methyladenine.</text>
        <dbReference type="EC" id="3.2.2.21"/>
    </reaction>
</comment>
<dbReference type="GO" id="GO:0032993">
    <property type="term" value="C:protein-DNA complex"/>
    <property type="evidence" value="ECO:0007669"/>
    <property type="project" value="TreeGrafter"/>
</dbReference>
<dbReference type="SUPFAM" id="SSF48150">
    <property type="entry name" value="DNA-glycosylase"/>
    <property type="match status" value="1"/>
</dbReference>
<evidence type="ECO:0000256" key="2">
    <source>
        <dbReference type="ARBA" id="ARBA00012000"/>
    </source>
</evidence>
<dbReference type="GO" id="GO:0043916">
    <property type="term" value="F:DNA-7-methylguanine glycosylase activity"/>
    <property type="evidence" value="ECO:0007669"/>
    <property type="project" value="TreeGrafter"/>
</dbReference>
<dbReference type="PANTHER" id="PTHR43003">
    <property type="entry name" value="DNA-3-METHYLADENINE GLYCOSYLASE"/>
    <property type="match status" value="1"/>
</dbReference>
<comment type="caution">
    <text evidence="6">The sequence shown here is derived from an EMBL/GenBank/DDBJ whole genome shotgun (WGS) entry which is preliminary data.</text>
</comment>
<dbReference type="Pfam" id="PF00730">
    <property type="entry name" value="HhH-GPD"/>
    <property type="match status" value="1"/>
</dbReference>
<dbReference type="EMBL" id="VWPK01000013">
    <property type="protein sequence ID" value="KAA5612310.1"/>
    <property type="molecule type" value="Genomic_DNA"/>
</dbReference>
<dbReference type="InterPro" id="IPR003265">
    <property type="entry name" value="HhH-GPD_domain"/>
</dbReference>
<dbReference type="GO" id="GO:0008725">
    <property type="term" value="F:DNA-3-methyladenine glycosylase activity"/>
    <property type="evidence" value="ECO:0007669"/>
    <property type="project" value="TreeGrafter"/>
</dbReference>
<dbReference type="AlphaFoldDB" id="A0A5M6IVH1"/>
<dbReference type="InterPro" id="IPR011257">
    <property type="entry name" value="DNA_glycosylase"/>
</dbReference>
<name>A0A5M6IVH1_9PROT</name>
<dbReference type="GO" id="GO:0006307">
    <property type="term" value="P:DNA alkylation repair"/>
    <property type="evidence" value="ECO:0007669"/>
    <property type="project" value="TreeGrafter"/>
</dbReference>
<proteinExistence type="predicted"/>
<sequence>MDAVSMVGIIMTTARLSQALVVHDFDSMIPGFPHPPPAARAALDALAAADPDLARIEAAAGPLPWRRRAPGFPGLLQAIVGQQISNQAAAAIWRRLHAVPGALDPQALLALPEATLRQAGLSRPKVLHARALAAAFAEGRLSEAGLAAMDNQDAVAAIAAVRGLGTWSAEIYLLFALERPDVFPAGDLALAGAAAELKRLAARPGPAALRVLAEPWRPWRALAARLLWHHWRHLTGRPAMDDLPPT</sequence>
<dbReference type="Gene3D" id="1.10.340.30">
    <property type="entry name" value="Hypothetical protein, domain 2"/>
    <property type="match status" value="1"/>
</dbReference>
<feature type="domain" description="HhH-GPD" evidence="5">
    <location>
        <begin position="80"/>
        <end position="232"/>
    </location>
</feature>
<reference evidence="6 7" key="1">
    <citation type="submission" date="2019-09" db="EMBL/GenBank/DDBJ databases">
        <title>Genome sequence of Rhodovastum atsumiense, a diverse member of the Acetobacteraceae family of non-sulfur purple photosynthetic bacteria.</title>
        <authorList>
            <person name="Meyer T."/>
            <person name="Kyndt J."/>
        </authorList>
    </citation>
    <scope>NUCLEOTIDE SEQUENCE [LARGE SCALE GENOMIC DNA]</scope>
    <source>
        <strain evidence="6 7">DSM 21279</strain>
    </source>
</reference>
<gene>
    <name evidence="6" type="ORF">F1189_10435</name>
</gene>
<keyword evidence="3" id="KW-0227">DNA damage</keyword>
<dbReference type="SMART" id="SM00478">
    <property type="entry name" value="ENDO3c"/>
    <property type="match status" value="1"/>
</dbReference>
<evidence type="ECO:0000256" key="1">
    <source>
        <dbReference type="ARBA" id="ARBA00000086"/>
    </source>
</evidence>
<dbReference type="GO" id="GO:0032131">
    <property type="term" value="F:alkylated DNA binding"/>
    <property type="evidence" value="ECO:0007669"/>
    <property type="project" value="TreeGrafter"/>
</dbReference>
<dbReference type="OrthoDB" id="9811249at2"/>
<dbReference type="EC" id="3.2.2.21" evidence="2"/>
<dbReference type="Gene3D" id="1.10.1670.40">
    <property type="match status" value="1"/>
</dbReference>
<evidence type="ECO:0000313" key="7">
    <source>
        <dbReference type="Proteomes" id="UP000325255"/>
    </source>
</evidence>
<evidence type="ECO:0000256" key="3">
    <source>
        <dbReference type="ARBA" id="ARBA00022763"/>
    </source>
</evidence>
<protein>
    <recommendedName>
        <fullName evidence="2">DNA-3-methyladenine glycosylase II</fullName>
        <ecNumber evidence="2">3.2.2.21</ecNumber>
    </recommendedName>
</protein>
<organism evidence="6 7">
    <name type="scientific">Rhodovastum atsumiense</name>
    <dbReference type="NCBI Taxonomy" id="504468"/>
    <lineage>
        <taxon>Bacteria</taxon>
        <taxon>Pseudomonadati</taxon>
        <taxon>Pseudomonadota</taxon>
        <taxon>Alphaproteobacteria</taxon>
        <taxon>Acetobacterales</taxon>
        <taxon>Acetobacteraceae</taxon>
        <taxon>Rhodovastum</taxon>
    </lineage>
</organism>
<keyword evidence="7" id="KW-1185">Reference proteome</keyword>
<evidence type="ECO:0000259" key="5">
    <source>
        <dbReference type="SMART" id="SM00478"/>
    </source>
</evidence>